<evidence type="ECO:0000313" key="2">
    <source>
        <dbReference type="EMBL" id="RMX57303.1"/>
    </source>
</evidence>
<feature type="domain" description="DUF7869" evidence="1">
    <location>
        <begin position="12"/>
        <end position="112"/>
    </location>
</feature>
<dbReference type="Proteomes" id="UP000275408">
    <property type="component" value="Unassembled WGS sequence"/>
</dbReference>
<sequence length="132" mass="15354">MKFLQIQFSSLQVKLNFSMVGHTHEAVNQMFNKLSEFLAKKDTRTFKVLMTSFERCYTPSPKAVEVEHVFALKEWMSSFSTMFHNISNPHAFKFTKAPSGKVVIQYKNWGSDKQENRKPFSPDPEQWLTIVG</sequence>
<dbReference type="InterPro" id="IPR057191">
    <property type="entry name" value="DUF7869"/>
</dbReference>
<evidence type="ECO:0000313" key="3">
    <source>
        <dbReference type="Proteomes" id="UP000275408"/>
    </source>
</evidence>
<feature type="non-terminal residue" evidence="2">
    <location>
        <position position="132"/>
    </location>
</feature>
<dbReference type="EMBL" id="RCHS01000681">
    <property type="protein sequence ID" value="RMX57303.1"/>
    <property type="molecule type" value="Genomic_DNA"/>
</dbReference>
<comment type="caution">
    <text evidence="2">The sequence shown here is derived from an EMBL/GenBank/DDBJ whole genome shotgun (WGS) entry which is preliminary data.</text>
</comment>
<dbReference type="OrthoDB" id="5988716at2759"/>
<name>A0A3M6UUC6_POCDA</name>
<protein>
    <recommendedName>
        <fullName evidence="1">DUF7869 domain-containing protein</fullName>
    </recommendedName>
</protein>
<dbReference type="PANTHER" id="PTHR33153">
    <property type="entry name" value="MYND-TYPE DOMAIN-CONTAINING PROTEIN"/>
    <property type="match status" value="1"/>
</dbReference>
<organism evidence="2 3">
    <name type="scientific">Pocillopora damicornis</name>
    <name type="common">Cauliflower coral</name>
    <name type="synonym">Millepora damicornis</name>
    <dbReference type="NCBI Taxonomy" id="46731"/>
    <lineage>
        <taxon>Eukaryota</taxon>
        <taxon>Metazoa</taxon>
        <taxon>Cnidaria</taxon>
        <taxon>Anthozoa</taxon>
        <taxon>Hexacorallia</taxon>
        <taxon>Scleractinia</taxon>
        <taxon>Astrocoeniina</taxon>
        <taxon>Pocilloporidae</taxon>
        <taxon>Pocillopora</taxon>
    </lineage>
</organism>
<dbReference type="AlphaFoldDB" id="A0A3M6UUC6"/>
<keyword evidence="3" id="KW-1185">Reference proteome</keyword>
<dbReference type="STRING" id="46731.A0A3M6UUC6"/>
<evidence type="ECO:0000259" key="1">
    <source>
        <dbReference type="Pfam" id="PF25273"/>
    </source>
</evidence>
<gene>
    <name evidence="2" type="ORF">pdam_00020589</name>
</gene>
<proteinExistence type="predicted"/>
<dbReference type="PANTHER" id="PTHR33153:SF3">
    <property type="entry name" value="TRAFFICKING PROTEIN PARTICLE COMPLEX SUBUNIT 11 DOMAIN-CONTAINING PROTEIN"/>
    <property type="match status" value="1"/>
</dbReference>
<accession>A0A3M6UUC6</accession>
<reference evidence="2 3" key="1">
    <citation type="journal article" date="2018" name="Sci. Rep.">
        <title>Comparative analysis of the Pocillopora damicornis genome highlights role of immune system in coral evolution.</title>
        <authorList>
            <person name="Cunning R."/>
            <person name="Bay R.A."/>
            <person name="Gillette P."/>
            <person name="Baker A.C."/>
            <person name="Traylor-Knowles N."/>
        </authorList>
    </citation>
    <scope>NUCLEOTIDE SEQUENCE [LARGE SCALE GENOMIC DNA]</scope>
    <source>
        <strain evidence="2">RSMAS</strain>
        <tissue evidence="2">Whole animal</tissue>
    </source>
</reference>
<dbReference type="Pfam" id="PF25273">
    <property type="entry name" value="DUF7869"/>
    <property type="match status" value="1"/>
</dbReference>